<name>A0A2T0TAM2_9PSEU</name>
<evidence type="ECO:0000313" key="2">
    <source>
        <dbReference type="Proteomes" id="UP000239494"/>
    </source>
</evidence>
<dbReference type="Proteomes" id="UP000239494">
    <property type="component" value="Unassembled WGS sequence"/>
</dbReference>
<organism evidence="1 2">
    <name type="scientific">Umezawaea tangerina</name>
    <dbReference type="NCBI Taxonomy" id="84725"/>
    <lineage>
        <taxon>Bacteria</taxon>
        <taxon>Bacillati</taxon>
        <taxon>Actinomycetota</taxon>
        <taxon>Actinomycetes</taxon>
        <taxon>Pseudonocardiales</taxon>
        <taxon>Pseudonocardiaceae</taxon>
        <taxon>Umezawaea</taxon>
    </lineage>
</organism>
<dbReference type="InterPro" id="IPR024520">
    <property type="entry name" value="DUF3558"/>
</dbReference>
<reference evidence="1 2" key="1">
    <citation type="submission" date="2018-03" db="EMBL/GenBank/DDBJ databases">
        <title>Genomic Encyclopedia of Archaeal and Bacterial Type Strains, Phase II (KMG-II): from individual species to whole genera.</title>
        <authorList>
            <person name="Goeker M."/>
        </authorList>
    </citation>
    <scope>NUCLEOTIDE SEQUENCE [LARGE SCALE GENOMIC DNA]</scope>
    <source>
        <strain evidence="1 2">DSM 44720</strain>
    </source>
</reference>
<keyword evidence="2" id="KW-1185">Reference proteome</keyword>
<evidence type="ECO:0000313" key="1">
    <source>
        <dbReference type="EMBL" id="PRY42698.1"/>
    </source>
</evidence>
<sequence>MSFAKFIDKPCDVLTSAQITTLGTFKEAKPSTDSTGPSCRWAATDPTKGISYTVSLLTDGTTIDKVTENVKTAPVYRKAEVSGLPAVSSDSTDGKGTCATAVGASSKDTFLVQISTLNESTPEYKDSCGATEKVAALVIQNLKG</sequence>
<protein>
    <submittedName>
        <fullName evidence="1">Uncharacterized protein DUF3558</fullName>
    </submittedName>
</protein>
<accession>A0A2T0TAM2</accession>
<dbReference type="Pfam" id="PF12079">
    <property type="entry name" value="DUF3558"/>
    <property type="match status" value="1"/>
</dbReference>
<comment type="caution">
    <text evidence="1">The sequence shown here is derived from an EMBL/GenBank/DDBJ whole genome shotgun (WGS) entry which is preliminary data.</text>
</comment>
<gene>
    <name evidence="1" type="ORF">CLV43_104533</name>
</gene>
<dbReference type="AlphaFoldDB" id="A0A2T0TAM2"/>
<proteinExistence type="predicted"/>
<dbReference type="EMBL" id="PVTF01000004">
    <property type="protein sequence ID" value="PRY42698.1"/>
    <property type="molecule type" value="Genomic_DNA"/>
</dbReference>